<reference evidence="2 3" key="1">
    <citation type="submission" date="2021-06" db="EMBL/GenBank/DDBJ databases">
        <title>Caerostris extrusa draft genome.</title>
        <authorList>
            <person name="Kono N."/>
            <person name="Arakawa K."/>
        </authorList>
    </citation>
    <scope>NUCLEOTIDE SEQUENCE [LARGE SCALE GENOMIC DNA]</scope>
</reference>
<proteinExistence type="predicted"/>
<name>A0AAV4YF09_CAEEX</name>
<dbReference type="Proteomes" id="UP001054945">
    <property type="component" value="Unassembled WGS sequence"/>
</dbReference>
<protein>
    <submittedName>
        <fullName evidence="2">Uncharacterized protein</fullName>
    </submittedName>
</protein>
<keyword evidence="3" id="KW-1185">Reference proteome</keyword>
<sequence length="83" mass="9138">MHKIFKNVEGYEPISSGGENRLSLVPRKTFVAVKETSGVTNLARQVIGGVFESIFQKTRCDDYDGFSSVLLLYNGHGALMDPT</sequence>
<feature type="region of interest" description="Disordered" evidence="1">
    <location>
        <begin position="1"/>
        <end position="20"/>
    </location>
</feature>
<evidence type="ECO:0000256" key="1">
    <source>
        <dbReference type="SAM" id="MobiDB-lite"/>
    </source>
</evidence>
<comment type="caution">
    <text evidence="2">The sequence shown here is derived from an EMBL/GenBank/DDBJ whole genome shotgun (WGS) entry which is preliminary data.</text>
</comment>
<gene>
    <name evidence="2" type="ORF">CEXT_493701</name>
</gene>
<organism evidence="2 3">
    <name type="scientific">Caerostris extrusa</name>
    <name type="common">Bark spider</name>
    <name type="synonym">Caerostris bankana</name>
    <dbReference type="NCBI Taxonomy" id="172846"/>
    <lineage>
        <taxon>Eukaryota</taxon>
        <taxon>Metazoa</taxon>
        <taxon>Ecdysozoa</taxon>
        <taxon>Arthropoda</taxon>
        <taxon>Chelicerata</taxon>
        <taxon>Arachnida</taxon>
        <taxon>Araneae</taxon>
        <taxon>Araneomorphae</taxon>
        <taxon>Entelegynae</taxon>
        <taxon>Araneoidea</taxon>
        <taxon>Araneidae</taxon>
        <taxon>Caerostris</taxon>
    </lineage>
</organism>
<dbReference type="AlphaFoldDB" id="A0AAV4YF09"/>
<accession>A0AAV4YF09</accession>
<evidence type="ECO:0000313" key="2">
    <source>
        <dbReference type="EMBL" id="GIZ04611.1"/>
    </source>
</evidence>
<evidence type="ECO:0000313" key="3">
    <source>
        <dbReference type="Proteomes" id="UP001054945"/>
    </source>
</evidence>
<dbReference type="EMBL" id="BPLR01001764">
    <property type="protein sequence ID" value="GIZ04611.1"/>
    <property type="molecule type" value="Genomic_DNA"/>
</dbReference>